<feature type="region of interest" description="Disordered" evidence="3">
    <location>
        <begin position="233"/>
        <end position="272"/>
    </location>
</feature>
<dbReference type="Proteomes" id="UP000070412">
    <property type="component" value="Unassembled WGS sequence"/>
</dbReference>
<evidence type="ECO:0000259" key="4">
    <source>
        <dbReference type="PROSITE" id="PS50137"/>
    </source>
</evidence>
<gene>
    <name evidence="5" type="ORF">SSS_6395</name>
</gene>
<dbReference type="SUPFAM" id="SSF54768">
    <property type="entry name" value="dsRNA-binding domain-like"/>
    <property type="match status" value="1"/>
</dbReference>
<evidence type="ECO:0000256" key="1">
    <source>
        <dbReference type="PROSITE-ProRule" id="PRU00266"/>
    </source>
</evidence>
<dbReference type="PROSITE" id="PS50137">
    <property type="entry name" value="DS_RBD"/>
    <property type="match status" value="1"/>
</dbReference>
<keyword evidence="2" id="KW-0175">Coiled coil</keyword>
<keyword evidence="7" id="KW-1185">Reference proteome</keyword>
<dbReference type="EMBL" id="WVUK01000066">
    <property type="protein sequence ID" value="KAF7488504.1"/>
    <property type="molecule type" value="Genomic_DNA"/>
</dbReference>
<dbReference type="Pfam" id="PF00035">
    <property type="entry name" value="dsrm"/>
    <property type="match status" value="1"/>
</dbReference>
<evidence type="ECO:0000313" key="7">
    <source>
        <dbReference type="Proteomes" id="UP000070412"/>
    </source>
</evidence>
<sequence>MNVTNAKKALKSYCKFKGYEKPIYTLVSKDPVRLNGEIYRKKFYIYSVKVNGQHLANGEGISKRIARRKAAMFGLQNLRLMEISNLFEMFNGFVPIHRAIDQGETGSSGKRSAIEIEELIEKFASQPQLQFSYKGESKIGRPTDAKIYINNNNQDELIIAAIAKLRSNNPSGGASNRYEDPRLIRKQEQMKLIANEINDLRQNSKRLEIEDVVTESSLNSDKIYANILYIDEPQTSQKTDSQPSPSPSSTSTSTSFSSRHLNGTKSIKTKTINMKTQEKKLWETIRRIEKFDLDIKH</sequence>
<feature type="compositionally biased region" description="Low complexity" evidence="3">
    <location>
        <begin position="233"/>
        <end position="258"/>
    </location>
</feature>
<protein>
    <recommendedName>
        <fullName evidence="4">DRBM domain-containing protein</fullName>
    </recommendedName>
</protein>
<feature type="domain" description="DRBM" evidence="4">
    <location>
        <begin position="5"/>
        <end position="80"/>
    </location>
</feature>
<reference evidence="7" key="1">
    <citation type="journal article" date="2020" name="PLoS Negl. Trop. Dis.">
        <title>High-quality nuclear genome for Sarcoptes scabiei-A critical resource for a neglected parasite.</title>
        <authorList>
            <person name="Korhonen P.K."/>
            <person name="Gasser R.B."/>
            <person name="Ma G."/>
            <person name="Wang T."/>
            <person name="Stroehlein A.J."/>
            <person name="Young N.D."/>
            <person name="Ang C.S."/>
            <person name="Fernando D.D."/>
            <person name="Lu H.C."/>
            <person name="Taylor S."/>
            <person name="Reynolds S.L."/>
            <person name="Mofiz E."/>
            <person name="Najaraj S.H."/>
            <person name="Gowda H."/>
            <person name="Madugundu A."/>
            <person name="Renuse S."/>
            <person name="Holt D."/>
            <person name="Pandey A."/>
            <person name="Papenfuss A.T."/>
            <person name="Fischer K."/>
        </authorList>
    </citation>
    <scope>NUCLEOTIDE SEQUENCE [LARGE SCALE GENOMIC DNA]</scope>
</reference>
<keyword evidence="1" id="KW-0694">RNA-binding</keyword>
<dbReference type="SMART" id="SM00358">
    <property type="entry name" value="DSRM"/>
    <property type="match status" value="1"/>
</dbReference>
<reference evidence="5" key="2">
    <citation type="submission" date="2020-01" db="EMBL/GenBank/DDBJ databases">
        <authorList>
            <person name="Korhonen P.K.K."/>
            <person name="Guangxu M.G."/>
            <person name="Wang T.W."/>
            <person name="Stroehlein A.J.S."/>
            <person name="Young N.D."/>
            <person name="Ang C.-S.A."/>
            <person name="Fernando D.W.F."/>
            <person name="Lu H.L."/>
            <person name="Taylor S.T."/>
            <person name="Ehtesham M.E.M."/>
            <person name="Najaraj S.H.N."/>
            <person name="Harsha G.H.G."/>
            <person name="Madugundu A.M."/>
            <person name="Renuse S.R."/>
            <person name="Holt D.H."/>
            <person name="Pandey A.P."/>
            <person name="Papenfuss A.P."/>
            <person name="Gasser R.B.G."/>
            <person name="Fischer K.F."/>
        </authorList>
    </citation>
    <scope>NUCLEOTIDE SEQUENCE</scope>
    <source>
        <strain evidence="5">SSS_KF_BRIS2020</strain>
    </source>
</reference>
<name>A0A834VAV7_SARSC</name>
<accession>A0A834VAV7</accession>
<dbReference type="Gene3D" id="3.30.160.20">
    <property type="match status" value="1"/>
</dbReference>
<dbReference type="AlphaFoldDB" id="A0A834VAV7"/>
<proteinExistence type="predicted"/>
<evidence type="ECO:0000256" key="2">
    <source>
        <dbReference type="SAM" id="Coils"/>
    </source>
</evidence>
<feature type="coiled-coil region" evidence="2">
    <location>
        <begin position="183"/>
        <end position="210"/>
    </location>
</feature>
<evidence type="ECO:0000313" key="5">
    <source>
        <dbReference type="EMBL" id="KAF7488504.1"/>
    </source>
</evidence>
<organism evidence="5">
    <name type="scientific">Sarcoptes scabiei</name>
    <name type="common">Itch mite</name>
    <name type="synonym">Acarus scabiei</name>
    <dbReference type="NCBI Taxonomy" id="52283"/>
    <lineage>
        <taxon>Eukaryota</taxon>
        <taxon>Metazoa</taxon>
        <taxon>Ecdysozoa</taxon>
        <taxon>Arthropoda</taxon>
        <taxon>Chelicerata</taxon>
        <taxon>Arachnida</taxon>
        <taxon>Acari</taxon>
        <taxon>Acariformes</taxon>
        <taxon>Sarcoptiformes</taxon>
        <taxon>Astigmata</taxon>
        <taxon>Psoroptidia</taxon>
        <taxon>Sarcoptoidea</taxon>
        <taxon>Sarcoptidae</taxon>
        <taxon>Sarcoptinae</taxon>
        <taxon>Sarcoptes</taxon>
    </lineage>
</organism>
<dbReference type="OrthoDB" id="6509452at2759"/>
<dbReference type="GO" id="GO:0003723">
    <property type="term" value="F:RNA binding"/>
    <property type="evidence" value="ECO:0007669"/>
    <property type="project" value="UniProtKB-UniRule"/>
</dbReference>
<feature type="compositionally biased region" description="Polar residues" evidence="3">
    <location>
        <begin position="259"/>
        <end position="272"/>
    </location>
</feature>
<dbReference type="InterPro" id="IPR014720">
    <property type="entry name" value="dsRBD_dom"/>
</dbReference>
<dbReference type="EnsemblMetazoa" id="SSS_6395s_mrna">
    <property type="protein sequence ID" value="KAF7488504.1"/>
    <property type="gene ID" value="SSS_6395"/>
</dbReference>
<reference evidence="6" key="3">
    <citation type="submission" date="2022-06" db="UniProtKB">
        <authorList>
            <consortium name="EnsemblMetazoa"/>
        </authorList>
    </citation>
    <scope>IDENTIFICATION</scope>
</reference>
<evidence type="ECO:0000256" key="3">
    <source>
        <dbReference type="SAM" id="MobiDB-lite"/>
    </source>
</evidence>
<evidence type="ECO:0000313" key="6">
    <source>
        <dbReference type="EnsemblMetazoa" id="KAF7488504.1"/>
    </source>
</evidence>